<evidence type="ECO:0000313" key="2">
    <source>
        <dbReference type="Proteomes" id="UP000540787"/>
    </source>
</evidence>
<dbReference type="Proteomes" id="UP000540787">
    <property type="component" value="Unassembled WGS sequence"/>
</dbReference>
<comment type="caution">
    <text evidence="1">The sequence shown here is derived from an EMBL/GenBank/DDBJ whole genome shotgun (WGS) entry which is preliminary data.</text>
</comment>
<dbReference type="RefSeq" id="WP_183556708.1">
    <property type="nucleotide sequence ID" value="NZ_JACHBX010000005.1"/>
</dbReference>
<dbReference type="EMBL" id="JACHBX010000005">
    <property type="protein sequence ID" value="MBB6135913.1"/>
    <property type="molecule type" value="Genomic_DNA"/>
</dbReference>
<evidence type="ECO:0000313" key="1">
    <source>
        <dbReference type="EMBL" id="MBB6135913.1"/>
    </source>
</evidence>
<reference evidence="1 2" key="1">
    <citation type="submission" date="2020-08" db="EMBL/GenBank/DDBJ databases">
        <title>The Agave Microbiome: Exploring the role of microbial communities in plant adaptations to desert environments.</title>
        <authorList>
            <person name="Partida-Martinez L.P."/>
        </authorList>
    </citation>
    <scope>NUCLEOTIDE SEQUENCE [LARGE SCALE GENOMIC DNA]</scope>
    <source>
        <strain evidence="1 2">AT3.2</strain>
    </source>
</reference>
<gene>
    <name evidence="1" type="ORF">HD842_004090</name>
</gene>
<name>A0A7X0CG80_9BURK</name>
<dbReference type="AlphaFoldDB" id="A0A7X0CG80"/>
<keyword evidence="2" id="KW-1185">Reference proteome</keyword>
<proteinExistence type="predicted"/>
<organism evidence="1 2">
    <name type="scientific">Massilia aurea</name>
    <dbReference type="NCBI Taxonomy" id="373040"/>
    <lineage>
        <taxon>Bacteria</taxon>
        <taxon>Pseudomonadati</taxon>
        <taxon>Pseudomonadota</taxon>
        <taxon>Betaproteobacteria</taxon>
        <taxon>Burkholderiales</taxon>
        <taxon>Oxalobacteraceae</taxon>
        <taxon>Telluria group</taxon>
        <taxon>Massilia</taxon>
    </lineage>
</organism>
<sequence>MARAATSLVTGSKAAAREAAIAALLAAPFDAASAFPASVSSLADGPASPASRLPAPAIPFDAVILEGLGVAATPLETGPGLQVMRIAPGCLCCDGNLVLRVTLNRLLRQRPRRLFIGLASSEHLDQLRSWLAAPPYDQLLALEPTVHA</sequence>
<protein>
    <recommendedName>
        <fullName evidence="3">GTPase</fullName>
    </recommendedName>
</protein>
<evidence type="ECO:0008006" key="3">
    <source>
        <dbReference type="Google" id="ProtNLM"/>
    </source>
</evidence>
<accession>A0A7X0CG80</accession>